<dbReference type="InterPro" id="IPR007527">
    <property type="entry name" value="Znf_SWIM"/>
</dbReference>
<sequence length="192" mass="21357">MTNYDKAAEECIDTLDERDVRALEEYLTVTPEIGRARGADDLTLVTSQSGKEYLVDVREGVCECPDSEYRHPDGGCKHVRRARIAMGHETVDARTLAELDVDPRLGEHANGPRVATSDGGVTGAIAGDDAEILESDDVDPWDGPHVEYDKYGEPTGARYYQCRDCSREVHEDIDRDLVTHRDGCRFAEVSDR</sequence>
<keyword evidence="4" id="KW-1185">Reference proteome</keyword>
<evidence type="ECO:0000256" key="1">
    <source>
        <dbReference type="PROSITE-ProRule" id="PRU00325"/>
    </source>
</evidence>
<dbReference type="PROSITE" id="PS50966">
    <property type="entry name" value="ZF_SWIM"/>
    <property type="match status" value="1"/>
</dbReference>
<dbReference type="AlphaFoldDB" id="A0A7D5GT81"/>
<dbReference type="InterPro" id="IPR058431">
    <property type="entry name" value="DUF8118"/>
</dbReference>
<evidence type="ECO:0000313" key="3">
    <source>
        <dbReference type="EMBL" id="QLG49106.1"/>
    </source>
</evidence>
<dbReference type="GeneID" id="56033566"/>
<dbReference type="EMBL" id="CP058601">
    <property type="protein sequence ID" value="QLG49106.1"/>
    <property type="molecule type" value="Genomic_DNA"/>
</dbReference>
<keyword evidence="1" id="KW-0863">Zinc-finger</keyword>
<organism evidence="3 4">
    <name type="scientific">Natrinema halophilum</name>
    <dbReference type="NCBI Taxonomy" id="1699371"/>
    <lineage>
        <taxon>Archaea</taxon>
        <taxon>Methanobacteriati</taxon>
        <taxon>Methanobacteriota</taxon>
        <taxon>Stenosarchaea group</taxon>
        <taxon>Halobacteria</taxon>
        <taxon>Halobacteriales</taxon>
        <taxon>Natrialbaceae</taxon>
        <taxon>Natrinema</taxon>
    </lineage>
</organism>
<dbReference type="Pfam" id="PF26435">
    <property type="entry name" value="DUF8118"/>
    <property type="match status" value="1"/>
</dbReference>
<gene>
    <name evidence="3" type="ORF">HYG82_09705</name>
</gene>
<dbReference type="RefSeq" id="WP_179260841.1">
    <property type="nucleotide sequence ID" value="NZ_CP058601.1"/>
</dbReference>
<keyword evidence="1" id="KW-0862">Zinc</keyword>
<dbReference type="Proteomes" id="UP000509241">
    <property type="component" value="Chromosome"/>
</dbReference>
<protein>
    <recommendedName>
        <fullName evidence="2">SWIM-type domain-containing protein</fullName>
    </recommendedName>
</protein>
<dbReference type="GO" id="GO:0008270">
    <property type="term" value="F:zinc ion binding"/>
    <property type="evidence" value="ECO:0007669"/>
    <property type="project" value="UniProtKB-KW"/>
</dbReference>
<accession>A0A7D5GT81</accession>
<name>A0A7D5GT81_9EURY</name>
<dbReference type="KEGG" id="haly:HYG82_09705"/>
<keyword evidence="1" id="KW-0479">Metal-binding</keyword>
<proteinExistence type="predicted"/>
<feature type="domain" description="SWIM-type" evidence="2">
    <location>
        <begin position="53"/>
        <end position="87"/>
    </location>
</feature>
<dbReference type="OrthoDB" id="142306at2157"/>
<evidence type="ECO:0000259" key="2">
    <source>
        <dbReference type="PROSITE" id="PS50966"/>
    </source>
</evidence>
<reference evidence="3 4" key="1">
    <citation type="submission" date="2020-07" db="EMBL/GenBank/DDBJ databases">
        <authorList>
            <person name="Cui H."/>
        </authorList>
    </citation>
    <scope>NUCLEOTIDE SEQUENCE [LARGE SCALE GENOMIC DNA]</scope>
    <source>
        <strain evidence="3 4">YPL8</strain>
    </source>
</reference>
<evidence type="ECO:0000313" key="4">
    <source>
        <dbReference type="Proteomes" id="UP000509241"/>
    </source>
</evidence>